<dbReference type="PIRSF" id="PIRSF029285">
    <property type="entry name" value="Aminopept"/>
    <property type="match status" value="1"/>
</dbReference>
<dbReference type="InterPro" id="IPR014553">
    <property type="entry name" value="Aminopept"/>
</dbReference>
<keyword evidence="2" id="KW-0378">Hydrolase</keyword>
<feature type="region of interest" description="Disordered" evidence="1">
    <location>
        <begin position="361"/>
        <end position="384"/>
    </location>
</feature>
<dbReference type="Proteomes" id="UP000295765">
    <property type="component" value="Unassembled WGS sequence"/>
</dbReference>
<dbReference type="EMBL" id="SLWY01000005">
    <property type="protein sequence ID" value="TCO82235.1"/>
    <property type="molecule type" value="Genomic_DNA"/>
</dbReference>
<proteinExistence type="predicted"/>
<evidence type="ECO:0000313" key="3">
    <source>
        <dbReference type="Proteomes" id="UP000295765"/>
    </source>
</evidence>
<evidence type="ECO:0000313" key="2">
    <source>
        <dbReference type="EMBL" id="TCO82235.1"/>
    </source>
</evidence>
<reference evidence="2 3" key="1">
    <citation type="submission" date="2019-03" db="EMBL/GenBank/DDBJ databases">
        <title>Genomic Encyclopedia of Type Strains, Phase IV (KMG-IV): sequencing the most valuable type-strain genomes for metagenomic binning, comparative biology and taxonomic classification.</title>
        <authorList>
            <person name="Goeker M."/>
        </authorList>
    </citation>
    <scope>NUCLEOTIDE SEQUENCE [LARGE SCALE GENOMIC DNA]</scope>
    <source>
        <strain evidence="2 3">DSM 25287</strain>
    </source>
</reference>
<keyword evidence="2" id="KW-0645">Protease</keyword>
<comment type="caution">
    <text evidence="2">The sequence shown here is derived from an EMBL/GenBank/DDBJ whole genome shotgun (WGS) entry which is preliminary data.</text>
</comment>
<gene>
    <name evidence="2" type="ORF">EV699_10517</name>
</gene>
<dbReference type="Pfam" id="PF10023">
    <property type="entry name" value="Aminopep"/>
    <property type="match status" value="1"/>
</dbReference>
<accession>A0A4R2LRG7</accession>
<organism evidence="2 3">
    <name type="scientific">Plasticicumulans lactativorans</name>
    <dbReference type="NCBI Taxonomy" id="1133106"/>
    <lineage>
        <taxon>Bacteria</taxon>
        <taxon>Pseudomonadati</taxon>
        <taxon>Pseudomonadota</taxon>
        <taxon>Gammaproteobacteria</taxon>
        <taxon>Candidatus Competibacteraceae</taxon>
        <taxon>Plasticicumulans</taxon>
    </lineage>
</organism>
<dbReference type="PROSITE" id="PS51257">
    <property type="entry name" value="PROKAR_LIPOPROTEIN"/>
    <property type="match status" value="1"/>
</dbReference>
<keyword evidence="2" id="KW-0031">Aminopeptidase</keyword>
<dbReference type="AlphaFoldDB" id="A0A4R2LRG7"/>
<dbReference type="GO" id="GO:0004177">
    <property type="term" value="F:aminopeptidase activity"/>
    <property type="evidence" value="ECO:0007669"/>
    <property type="project" value="UniProtKB-KW"/>
</dbReference>
<name>A0A4R2LRG7_9GAMM</name>
<sequence length="384" mass="40687">MRDGVRAEVRARGSGAVAAVLLLGGCAELTYYGQAFEGQVELLAARRPVAELAAAPSTPAALRARLERAQAMRRFAVAALALPDNGSYRSFAALGRPHAVWLVVATPPLSLDAREWCFPIAGCVNYRGYFDAAAAQAFAAERRAAGDDVMVAGVPAYSTLGWFDDPLLDTFIELPEGRLAELMFHELAHQRVYVAGDPAFNEAYATAVGRLGARAWLAAQGAPGAAADYAQALARQQQFVERVLATRETLAALYASAVDDEARRAGKARAFAALRADYARLRAAWGGYAGYDHWFGQDLNNARLVGVTTYHRLAPAFEEIHRLLGGDFAALHRAVEALAALPPAARDAYLAALLARPDGPPAGAPAAPAVSAGGPPQSRAARVR</sequence>
<keyword evidence="3" id="KW-1185">Reference proteome</keyword>
<evidence type="ECO:0000256" key="1">
    <source>
        <dbReference type="SAM" id="MobiDB-lite"/>
    </source>
</evidence>
<protein>
    <submittedName>
        <fullName evidence="2">Putative aminopeptidase</fullName>
    </submittedName>
</protein>
<feature type="compositionally biased region" description="Low complexity" evidence="1">
    <location>
        <begin position="364"/>
        <end position="376"/>
    </location>
</feature>